<dbReference type="InterPro" id="IPR038826">
    <property type="entry name" value="CCDC178"/>
</dbReference>
<gene>
    <name evidence="3" type="ORF">N309_06086</name>
</gene>
<dbReference type="AlphaFoldDB" id="A0A099Z032"/>
<feature type="compositionally biased region" description="Basic and acidic residues" evidence="2">
    <location>
        <begin position="13"/>
        <end position="22"/>
    </location>
</feature>
<keyword evidence="4" id="KW-1185">Reference proteome</keyword>
<feature type="non-terminal residue" evidence="3">
    <location>
        <position position="246"/>
    </location>
</feature>
<name>A0A099Z032_TINGU</name>
<dbReference type="PANTHER" id="PTHR35088:SF1">
    <property type="entry name" value="COILED-COIL DOMAIN-CONTAINING PROTEIN 178"/>
    <property type="match status" value="1"/>
</dbReference>
<feature type="region of interest" description="Disordered" evidence="2">
    <location>
        <begin position="1"/>
        <end position="22"/>
    </location>
</feature>
<feature type="coiled-coil region" evidence="1">
    <location>
        <begin position="120"/>
        <end position="154"/>
    </location>
</feature>
<proteinExistence type="predicted"/>
<evidence type="ECO:0000256" key="2">
    <source>
        <dbReference type="SAM" id="MobiDB-lite"/>
    </source>
</evidence>
<accession>A0A099Z032</accession>
<evidence type="ECO:0000313" key="4">
    <source>
        <dbReference type="Proteomes" id="UP000053641"/>
    </source>
</evidence>
<sequence length="246" mass="28556">MFEAQLFPCSSKDAGEPSPDKSEYITTRQRSCAFVNTPLPCINKAIHHIQELEVKLQKCFQQYDHVFKEEKTPWITKKVSAEPNDDTWLPLSTQLDFQDAGVSCEDSKSSTLKLETKALLLEVTELIKRLDADCQEAEAALEQEKLRRKKLAMKLDYMSLWRLQQVPAAVQKEYETCTQDILELQWHFDCKSRQLQQVENQVLKIETANKKFQEDVDFMKKHSPLLEEKLKREGEALNDVLAAYEK</sequence>
<dbReference type="EMBL" id="KL887620">
    <property type="protein sequence ID" value="KGL75042.1"/>
    <property type="molecule type" value="Genomic_DNA"/>
</dbReference>
<reference evidence="3 4" key="1">
    <citation type="submission" date="2014-06" db="EMBL/GenBank/DDBJ databases">
        <title>Genome evolution of avian class.</title>
        <authorList>
            <person name="Zhang G."/>
            <person name="Li C."/>
        </authorList>
    </citation>
    <scope>NUCLEOTIDE SEQUENCE [LARGE SCALE GENOMIC DNA]</scope>
    <source>
        <strain evidence="3">BGI_N309</strain>
    </source>
</reference>
<evidence type="ECO:0000256" key="1">
    <source>
        <dbReference type="SAM" id="Coils"/>
    </source>
</evidence>
<evidence type="ECO:0000313" key="3">
    <source>
        <dbReference type="EMBL" id="KGL75042.1"/>
    </source>
</evidence>
<dbReference type="PANTHER" id="PTHR35088">
    <property type="entry name" value="COILED-COIL DOMAIN-CONTAINING PROTEIN 178"/>
    <property type="match status" value="1"/>
</dbReference>
<keyword evidence="1" id="KW-0175">Coiled coil</keyword>
<protein>
    <submittedName>
        <fullName evidence="3">Coiled-coil domain-containing protein 178</fullName>
    </submittedName>
</protein>
<organism evidence="3 4">
    <name type="scientific">Tinamus guttatus</name>
    <name type="common">White-throated tinamou</name>
    <dbReference type="NCBI Taxonomy" id="94827"/>
    <lineage>
        <taxon>Eukaryota</taxon>
        <taxon>Metazoa</taxon>
        <taxon>Chordata</taxon>
        <taxon>Craniata</taxon>
        <taxon>Vertebrata</taxon>
        <taxon>Euteleostomi</taxon>
        <taxon>Archelosauria</taxon>
        <taxon>Archosauria</taxon>
        <taxon>Dinosauria</taxon>
        <taxon>Saurischia</taxon>
        <taxon>Theropoda</taxon>
        <taxon>Coelurosauria</taxon>
        <taxon>Aves</taxon>
        <taxon>Palaeognathae</taxon>
        <taxon>Tinamiformes</taxon>
        <taxon>Tinamidae</taxon>
        <taxon>Tinamus</taxon>
    </lineage>
</organism>
<dbReference type="Proteomes" id="UP000053641">
    <property type="component" value="Unassembled WGS sequence"/>
</dbReference>